<protein>
    <submittedName>
        <fullName evidence="2">Uncharacterized protein</fullName>
    </submittedName>
</protein>
<gene>
    <name evidence="2" type="ORF">NADFUDRAFT_51614</name>
</gene>
<dbReference type="Proteomes" id="UP000095009">
    <property type="component" value="Unassembled WGS sequence"/>
</dbReference>
<organism evidence="2 3">
    <name type="scientific">Nadsonia fulvescens var. elongata DSM 6958</name>
    <dbReference type="NCBI Taxonomy" id="857566"/>
    <lineage>
        <taxon>Eukaryota</taxon>
        <taxon>Fungi</taxon>
        <taxon>Dikarya</taxon>
        <taxon>Ascomycota</taxon>
        <taxon>Saccharomycotina</taxon>
        <taxon>Dipodascomycetes</taxon>
        <taxon>Dipodascales</taxon>
        <taxon>Dipodascales incertae sedis</taxon>
        <taxon>Nadsonia</taxon>
    </lineage>
</organism>
<keyword evidence="3" id="KW-1185">Reference proteome</keyword>
<reference evidence="2 3" key="1">
    <citation type="journal article" date="2016" name="Proc. Natl. Acad. Sci. U.S.A.">
        <title>Comparative genomics of biotechnologically important yeasts.</title>
        <authorList>
            <person name="Riley R."/>
            <person name="Haridas S."/>
            <person name="Wolfe K.H."/>
            <person name="Lopes M.R."/>
            <person name="Hittinger C.T."/>
            <person name="Goeker M."/>
            <person name="Salamov A.A."/>
            <person name="Wisecaver J.H."/>
            <person name="Long T.M."/>
            <person name="Calvey C.H."/>
            <person name="Aerts A.L."/>
            <person name="Barry K.W."/>
            <person name="Choi C."/>
            <person name="Clum A."/>
            <person name="Coughlan A.Y."/>
            <person name="Deshpande S."/>
            <person name="Douglass A.P."/>
            <person name="Hanson S.J."/>
            <person name="Klenk H.-P."/>
            <person name="LaButti K.M."/>
            <person name="Lapidus A."/>
            <person name="Lindquist E.A."/>
            <person name="Lipzen A.M."/>
            <person name="Meier-Kolthoff J.P."/>
            <person name="Ohm R.A."/>
            <person name="Otillar R.P."/>
            <person name="Pangilinan J.L."/>
            <person name="Peng Y."/>
            <person name="Rokas A."/>
            <person name="Rosa C.A."/>
            <person name="Scheuner C."/>
            <person name="Sibirny A.A."/>
            <person name="Slot J.C."/>
            <person name="Stielow J.B."/>
            <person name="Sun H."/>
            <person name="Kurtzman C.P."/>
            <person name="Blackwell M."/>
            <person name="Grigoriev I.V."/>
            <person name="Jeffries T.W."/>
        </authorList>
    </citation>
    <scope>NUCLEOTIDE SEQUENCE [LARGE SCALE GENOMIC DNA]</scope>
    <source>
        <strain evidence="2 3">DSM 6958</strain>
    </source>
</reference>
<name>A0A1E3PHX3_9ASCO</name>
<dbReference type="AlphaFoldDB" id="A0A1E3PHX3"/>
<evidence type="ECO:0000256" key="1">
    <source>
        <dbReference type="SAM" id="MobiDB-lite"/>
    </source>
</evidence>
<feature type="region of interest" description="Disordered" evidence="1">
    <location>
        <begin position="390"/>
        <end position="410"/>
    </location>
</feature>
<proteinExistence type="predicted"/>
<dbReference type="EMBL" id="KV454410">
    <property type="protein sequence ID" value="ODQ65015.1"/>
    <property type="molecule type" value="Genomic_DNA"/>
</dbReference>
<evidence type="ECO:0000313" key="2">
    <source>
        <dbReference type="EMBL" id="ODQ65015.1"/>
    </source>
</evidence>
<evidence type="ECO:0000313" key="3">
    <source>
        <dbReference type="Proteomes" id="UP000095009"/>
    </source>
</evidence>
<sequence>MSEHDEFCSNQNKNFNRVFYSQLNNLETIQQSRHNRGRFGRASTTTVPPSLKMSEWHALSKTQTEETEVQDFWESECELVPEILVETDFQSPLLDIALNEHNNCDVVLEQNTGEYDKNNLKITFSETAINFKKRNANCHRNSKLPNASKLFRSKTMSTEKILGKMTSKQRASTFDLLCELTPEELKKSHPILIKEISNSLVVTKLDGSINTDIIGLDDPCSISPRSDSPPVNSAPLVEAITIASTPEALDSEKENEHVALSSLSQVHSSNPSLTTLEIEPETSNKVLENCELPNSCIKSQNTCSITSVNPILDYKQSYQDFDNPKSDLKPVSSQSLPKDGESVAIPISHSEVFNGQGIIESQGGESTNRSCLFGESSVIFSVFSSENMAHEGNEEQVANNSSSESTHKNKERKVINEWEVLIHKKPFSNVIPPVGSLISAGPKCFGLIDQVLSQNLCELPRVSILVPDKLNSNVEAGDHATGENCYLAEDVTMNRDSSETDVKIFPSKNNPLPTIQKSNHNQLKSIHLNNPLMALKSPKKSIISEDMNALTNLFDSNEALLTTLPNHIKTPSVRVGLSKKAKLRSLHPHLYRG</sequence>
<accession>A0A1E3PHX3</accession>